<proteinExistence type="predicted"/>
<gene>
    <name evidence="3" type="ORF">CHX27_11195</name>
</gene>
<dbReference type="Proteomes" id="UP000216035">
    <property type="component" value="Unassembled WGS sequence"/>
</dbReference>
<dbReference type="PANTHER" id="PTHR46825:SF9">
    <property type="entry name" value="BETA-LACTAMASE-RELATED DOMAIN-CONTAINING PROTEIN"/>
    <property type="match status" value="1"/>
</dbReference>
<dbReference type="Pfam" id="PF00144">
    <property type="entry name" value="Beta-lactamase"/>
    <property type="match status" value="1"/>
</dbReference>
<evidence type="ECO:0000256" key="1">
    <source>
        <dbReference type="SAM" id="SignalP"/>
    </source>
</evidence>
<dbReference type="SUPFAM" id="SSF56601">
    <property type="entry name" value="beta-lactamase/transpeptidase-like"/>
    <property type="match status" value="1"/>
</dbReference>
<dbReference type="PANTHER" id="PTHR46825">
    <property type="entry name" value="D-ALANYL-D-ALANINE-CARBOXYPEPTIDASE/ENDOPEPTIDASE AMPH"/>
    <property type="match status" value="1"/>
</dbReference>
<feature type="chain" id="PRO_5012355269" description="Beta-lactamase-related domain-containing protein" evidence="1">
    <location>
        <begin position="24"/>
        <end position="598"/>
    </location>
</feature>
<dbReference type="RefSeq" id="WP_094486870.1">
    <property type="nucleotide sequence ID" value="NZ_NOXX01000209.1"/>
</dbReference>
<dbReference type="Gene3D" id="3.40.710.10">
    <property type="entry name" value="DD-peptidase/beta-lactamase superfamily"/>
    <property type="match status" value="1"/>
</dbReference>
<accession>A0A255ZND7</accession>
<reference evidence="3 4" key="1">
    <citation type="submission" date="2017-07" db="EMBL/GenBank/DDBJ databases">
        <title>Flavobacterium cyanobacteriorum sp. nov., isolated from cyanobacterial aggregates in a eutrophic lake.</title>
        <authorList>
            <person name="Cai H."/>
        </authorList>
    </citation>
    <scope>NUCLEOTIDE SEQUENCE [LARGE SCALE GENOMIC DNA]</scope>
    <source>
        <strain evidence="3 4">TH167</strain>
    </source>
</reference>
<protein>
    <recommendedName>
        <fullName evidence="2">Beta-lactamase-related domain-containing protein</fullName>
    </recommendedName>
</protein>
<evidence type="ECO:0000313" key="4">
    <source>
        <dbReference type="Proteomes" id="UP000216035"/>
    </source>
</evidence>
<keyword evidence="4" id="KW-1185">Reference proteome</keyword>
<comment type="caution">
    <text evidence="3">The sequence shown here is derived from an EMBL/GenBank/DDBJ whole genome shotgun (WGS) entry which is preliminary data.</text>
</comment>
<dbReference type="OrthoDB" id="9797709at2"/>
<sequence length="598" mass="67265">MSRFVLKIILLSLAVICFDQSTAQSKKIKEVESSLIPYVPIEDFPKWNLHERMDFHKIPGASIAVIDNYKVVWSKSYGYADTLSKRKVNERTIFSAGSVSKMILGIVIMNLVEEGKLDLDTPVNSYLKSWQLKSSSEMANPSATLRMLLSHSSGTSQSSYFGFTDGRSTYPSLVEILSGAPGTGCNPVVQNSEVGKFRYSGGGYLVAQLVAMEVSGKSFEVLANQYVFNKLHLQRTNFQQPLNNQLSNNIAVGYSAAPWFVAEQYVYPQLAAAGLNTTATDLATILAEMMKAEKDESQILSRRSFETMTQPVAEVSSGTYLEQTGTGLFLLRRTDSRQQYFEHQGVNAGYVTYAFGSLKLGKGVVIMINSGDDFNGFAAEVRRAVAKAYQWSDFLPEPIKMIRKSTSELQRYVGRYRKGDNEVIYLTASDGFLMERINSGKEIPVVFTADNEIVFSDYNIKGQFQISNTKNVTGLKYDWEQSYMPRMLDNEFTLNELIEQQQFEAAEVEFLKKNFSENDFNYFIYNYLSAHPKSYTTCVAVAEIGLRKLPNSAVLHIRKAESLFKLKQVEKAVSELQTIPPSDFLYEEAQGLIKKFQK</sequence>
<feature type="domain" description="Beta-lactamase-related" evidence="2">
    <location>
        <begin position="50"/>
        <end position="376"/>
    </location>
</feature>
<dbReference type="InterPro" id="IPR001466">
    <property type="entry name" value="Beta-lactam-related"/>
</dbReference>
<keyword evidence="1" id="KW-0732">Signal</keyword>
<evidence type="ECO:0000259" key="2">
    <source>
        <dbReference type="Pfam" id="PF00144"/>
    </source>
</evidence>
<dbReference type="AlphaFoldDB" id="A0A255ZND7"/>
<feature type="signal peptide" evidence="1">
    <location>
        <begin position="1"/>
        <end position="23"/>
    </location>
</feature>
<organism evidence="3 4">
    <name type="scientific">Flavobacterium aurantiibacter</name>
    <dbReference type="NCBI Taxonomy" id="2023067"/>
    <lineage>
        <taxon>Bacteria</taxon>
        <taxon>Pseudomonadati</taxon>
        <taxon>Bacteroidota</taxon>
        <taxon>Flavobacteriia</taxon>
        <taxon>Flavobacteriales</taxon>
        <taxon>Flavobacteriaceae</taxon>
        <taxon>Flavobacterium</taxon>
    </lineage>
</organism>
<dbReference type="EMBL" id="NOXX01000209">
    <property type="protein sequence ID" value="OYQ42931.1"/>
    <property type="molecule type" value="Genomic_DNA"/>
</dbReference>
<evidence type="ECO:0000313" key="3">
    <source>
        <dbReference type="EMBL" id="OYQ42931.1"/>
    </source>
</evidence>
<name>A0A255ZND7_9FLAO</name>
<dbReference type="InterPro" id="IPR012338">
    <property type="entry name" value="Beta-lactam/transpept-like"/>
</dbReference>
<dbReference type="InterPro" id="IPR050491">
    <property type="entry name" value="AmpC-like"/>
</dbReference>